<evidence type="ECO:0000256" key="4">
    <source>
        <dbReference type="ARBA" id="ARBA00022679"/>
    </source>
</evidence>
<comment type="caution">
    <text evidence="11">The sequence shown here is derived from an EMBL/GenBank/DDBJ whole genome shotgun (WGS) entry which is preliminary data.</text>
</comment>
<organism evidence="11 12">
    <name type="scientific">Candidatus Gottesmanbacteria bacterium GW2011_GWA2_41_12</name>
    <dbReference type="NCBI Taxonomy" id="1618440"/>
    <lineage>
        <taxon>Bacteria</taxon>
        <taxon>Candidatus Gottesmaniibacteriota</taxon>
    </lineage>
</organism>
<dbReference type="Proteomes" id="UP000033908">
    <property type="component" value="Unassembled WGS sequence"/>
</dbReference>
<dbReference type="InterPro" id="IPR001001">
    <property type="entry name" value="DNA_polIII_beta"/>
</dbReference>
<dbReference type="GO" id="GO:0009360">
    <property type="term" value="C:DNA polymerase III complex"/>
    <property type="evidence" value="ECO:0007669"/>
    <property type="project" value="InterPro"/>
</dbReference>
<dbReference type="GO" id="GO:0005737">
    <property type="term" value="C:cytoplasm"/>
    <property type="evidence" value="ECO:0007669"/>
    <property type="project" value="UniProtKB-SubCell"/>
</dbReference>
<proteinExistence type="inferred from homology"/>
<comment type="similarity">
    <text evidence="2">Belongs to the beta sliding clamp family.</text>
</comment>
<protein>
    <submittedName>
        <fullName evidence="11">Polymerase III subunit beta protein</fullName>
    </submittedName>
</protein>
<dbReference type="GO" id="GO:0003677">
    <property type="term" value="F:DNA binding"/>
    <property type="evidence" value="ECO:0007669"/>
    <property type="project" value="UniProtKB-KW"/>
</dbReference>
<evidence type="ECO:0000259" key="9">
    <source>
        <dbReference type="Pfam" id="PF00712"/>
    </source>
</evidence>
<keyword evidence="5" id="KW-0548">Nucleotidyltransferase</keyword>
<dbReference type="SUPFAM" id="SSF55979">
    <property type="entry name" value="DNA clamp"/>
    <property type="match status" value="2"/>
</dbReference>
<evidence type="ECO:0000313" key="11">
    <source>
        <dbReference type="EMBL" id="KKR88364.1"/>
    </source>
</evidence>
<dbReference type="Pfam" id="PF02767">
    <property type="entry name" value="DNA_pol3_beta_2"/>
    <property type="match status" value="1"/>
</dbReference>
<evidence type="ECO:0000256" key="2">
    <source>
        <dbReference type="ARBA" id="ARBA00010752"/>
    </source>
</evidence>
<dbReference type="Gene3D" id="3.10.150.10">
    <property type="entry name" value="DNA Polymerase III, subunit A, domain 2"/>
    <property type="match status" value="1"/>
</dbReference>
<dbReference type="NCBIfam" id="TIGR00663">
    <property type="entry name" value="dnan"/>
    <property type="match status" value="1"/>
</dbReference>
<dbReference type="GO" id="GO:0006271">
    <property type="term" value="P:DNA strand elongation involved in DNA replication"/>
    <property type="evidence" value="ECO:0007669"/>
    <property type="project" value="TreeGrafter"/>
</dbReference>
<evidence type="ECO:0000256" key="3">
    <source>
        <dbReference type="ARBA" id="ARBA00022490"/>
    </source>
</evidence>
<keyword evidence="4" id="KW-0808">Transferase</keyword>
<evidence type="ECO:0000256" key="7">
    <source>
        <dbReference type="ARBA" id="ARBA00022932"/>
    </source>
</evidence>
<dbReference type="CDD" id="cd00140">
    <property type="entry name" value="beta_clamp"/>
    <property type="match status" value="1"/>
</dbReference>
<gene>
    <name evidence="11" type="ORF">UU37_C0005G0010</name>
</gene>
<dbReference type="InterPro" id="IPR022634">
    <property type="entry name" value="DNA_polIII_beta_N"/>
</dbReference>
<evidence type="ECO:0000256" key="1">
    <source>
        <dbReference type="ARBA" id="ARBA00004496"/>
    </source>
</evidence>
<dbReference type="AlphaFoldDB" id="A0A0G0UHQ6"/>
<feature type="domain" description="DNA polymerase III beta sliding clamp central" evidence="10">
    <location>
        <begin position="132"/>
        <end position="244"/>
    </location>
</feature>
<dbReference type="EMBL" id="LCAJ01000005">
    <property type="protein sequence ID" value="KKR88364.1"/>
    <property type="molecule type" value="Genomic_DNA"/>
</dbReference>
<evidence type="ECO:0000259" key="10">
    <source>
        <dbReference type="Pfam" id="PF02767"/>
    </source>
</evidence>
<keyword evidence="7" id="KW-0239">DNA-directed DNA polymerase</keyword>
<comment type="subcellular location">
    <subcellularLocation>
        <location evidence="1">Cytoplasm</location>
    </subcellularLocation>
</comment>
<accession>A0A0G0UHQ6</accession>
<evidence type="ECO:0000256" key="8">
    <source>
        <dbReference type="ARBA" id="ARBA00023125"/>
    </source>
</evidence>
<evidence type="ECO:0000313" key="12">
    <source>
        <dbReference type="Proteomes" id="UP000033908"/>
    </source>
</evidence>
<dbReference type="Pfam" id="PF00712">
    <property type="entry name" value="DNA_pol3_beta"/>
    <property type="match status" value="1"/>
</dbReference>
<dbReference type="GO" id="GO:0003887">
    <property type="term" value="F:DNA-directed DNA polymerase activity"/>
    <property type="evidence" value="ECO:0007669"/>
    <property type="project" value="UniProtKB-KW"/>
</dbReference>
<sequence>MKALVLKENLTRALSVIGRNISTKPQIPILANVLLKGKEGKLILAATNLETGVSLSIGAKIDEEGEISVPARLFSEFITSISGDKIELTSLEGKLEVKAGKGKGQFAGIDAKEFPPFPATDGQEKRMFKLETINGSISRSSFAAATDEGRPVLTGIRINLSTGKISFAATDGYRLSLEEVVLSEEKEELQIIIPAKSMQEMIRIAQDLKSEEIGLVLLKEKKQAVFFLTNCILYTRLIDGEFPKIEKIIPAMFKTKITIDKEEFAQNVKSTSIFARGGAKIFA</sequence>
<evidence type="ECO:0000256" key="6">
    <source>
        <dbReference type="ARBA" id="ARBA00022705"/>
    </source>
</evidence>
<dbReference type="PANTHER" id="PTHR30478">
    <property type="entry name" value="DNA POLYMERASE III SUBUNIT BETA"/>
    <property type="match status" value="1"/>
</dbReference>
<keyword evidence="8" id="KW-0238">DNA-binding</keyword>
<keyword evidence="3" id="KW-0963">Cytoplasm</keyword>
<dbReference type="Gene3D" id="3.70.10.10">
    <property type="match status" value="1"/>
</dbReference>
<evidence type="ECO:0000256" key="5">
    <source>
        <dbReference type="ARBA" id="ARBA00022695"/>
    </source>
</evidence>
<reference evidence="11 12" key="1">
    <citation type="journal article" date="2015" name="Nature">
        <title>rRNA introns, odd ribosomes, and small enigmatic genomes across a large radiation of phyla.</title>
        <authorList>
            <person name="Brown C.T."/>
            <person name="Hug L.A."/>
            <person name="Thomas B.C."/>
            <person name="Sharon I."/>
            <person name="Castelle C.J."/>
            <person name="Singh A."/>
            <person name="Wilkins M.J."/>
            <person name="Williams K.H."/>
            <person name="Banfield J.F."/>
        </authorList>
    </citation>
    <scope>NUCLEOTIDE SEQUENCE [LARGE SCALE GENOMIC DNA]</scope>
</reference>
<dbReference type="InterPro" id="IPR022637">
    <property type="entry name" value="DNA_polIII_beta_cen"/>
</dbReference>
<dbReference type="SMART" id="SM00480">
    <property type="entry name" value="POL3Bc"/>
    <property type="match status" value="1"/>
</dbReference>
<dbReference type="InterPro" id="IPR046938">
    <property type="entry name" value="DNA_clamp_sf"/>
</dbReference>
<name>A0A0G0UHQ6_9BACT</name>
<dbReference type="GO" id="GO:0008408">
    <property type="term" value="F:3'-5' exonuclease activity"/>
    <property type="evidence" value="ECO:0007669"/>
    <property type="project" value="InterPro"/>
</dbReference>
<dbReference type="PANTHER" id="PTHR30478:SF0">
    <property type="entry name" value="BETA SLIDING CLAMP"/>
    <property type="match status" value="1"/>
</dbReference>
<feature type="domain" description="DNA polymerase III beta sliding clamp N-terminal" evidence="9">
    <location>
        <begin position="1"/>
        <end position="116"/>
    </location>
</feature>
<keyword evidence="6" id="KW-0235">DNA replication</keyword>